<dbReference type="EMBL" id="JBHSON010000075">
    <property type="protein sequence ID" value="MFC5751740.1"/>
    <property type="molecule type" value="Genomic_DNA"/>
</dbReference>
<organism evidence="2 3">
    <name type="scientific">Actinomadura rugatobispora</name>
    <dbReference type="NCBI Taxonomy" id="1994"/>
    <lineage>
        <taxon>Bacteria</taxon>
        <taxon>Bacillati</taxon>
        <taxon>Actinomycetota</taxon>
        <taxon>Actinomycetes</taxon>
        <taxon>Streptosporangiales</taxon>
        <taxon>Thermomonosporaceae</taxon>
        <taxon>Actinomadura</taxon>
    </lineage>
</organism>
<reference evidence="3" key="1">
    <citation type="journal article" date="2019" name="Int. J. Syst. Evol. Microbiol.">
        <title>The Global Catalogue of Microorganisms (GCM) 10K type strain sequencing project: providing services to taxonomists for standard genome sequencing and annotation.</title>
        <authorList>
            <consortium name="The Broad Institute Genomics Platform"/>
            <consortium name="The Broad Institute Genome Sequencing Center for Infectious Disease"/>
            <person name="Wu L."/>
            <person name="Ma J."/>
        </authorList>
    </citation>
    <scope>NUCLEOTIDE SEQUENCE [LARGE SCALE GENOMIC DNA]</scope>
    <source>
        <strain evidence="3">KCTC 42087</strain>
    </source>
</reference>
<name>A0ABW1AD20_9ACTN</name>
<keyword evidence="1" id="KW-0472">Membrane</keyword>
<dbReference type="RefSeq" id="WP_378287703.1">
    <property type="nucleotide sequence ID" value="NZ_JBHSON010000075.1"/>
</dbReference>
<accession>A0ABW1AD20</accession>
<keyword evidence="3" id="KW-1185">Reference proteome</keyword>
<protein>
    <submittedName>
        <fullName evidence="2">Uncharacterized protein</fullName>
    </submittedName>
</protein>
<dbReference type="Proteomes" id="UP001596074">
    <property type="component" value="Unassembled WGS sequence"/>
</dbReference>
<evidence type="ECO:0000256" key="1">
    <source>
        <dbReference type="SAM" id="Phobius"/>
    </source>
</evidence>
<gene>
    <name evidence="2" type="ORF">ACFPZN_39520</name>
</gene>
<proteinExistence type="predicted"/>
<keyword evidence="1" id="KW-0812">Transmembrane</keyword>
<feature type="transmembrane region" description="Helical" evidence="1">
    <location>
        <begin position="121"/>
        <end position="148"/>
    </location>
</feature>
<evidence type="ECO:0000313" key="2">
    <source>
        <dbReference type="EMBL" id="MFC5751740.1"/>
    </source>
</evidence>
<evidence type="ECO:0000313" key="3">
    <source>
        <dbReference type="Proteomes" id="UP001596074"/>
    </source>
</evidence>
<keyword evidence="1" id="KW-1133">Transmembrane helix</keyword>
<comment type="caution">
    <text evidence="2">The sequence shown here is derived from an EMBL/GenBank/DDBJ whole genome shotgun (WGS) entry which is preliminary data.</text>
</comment>
<sequence length="154" mass="15740">MFAQVVTAVARMATWFARVAAPVPRLVALRRLAAFAPGPVAPWRVRVAVPAVGPTVAQAVTAVGATAVARTALSFVRVVTSSVPRLAALRRLAVFARVVAFASGTVAPWRVPVFARAAVPAVGPVVVLAGVTAVAWMASWCAGVVAPVPRLAGS</sequence>